<evidence type="ECO:0000313" key="3">
    <source>
        <dbReference type="Proteomes" id="UP000031327"/>
    </source>
</evidence>
<dbReference type="OrthoDB" id="6308939at2"/>
<feature type="region of interest" description="Disordered" evidence="1">
    <location>
        <begin position="1"/>
        <end position="37"/>
    </location>
</feature>
<dbReference type="EMBL" id="JWIC01000010">
    <property type="protein sequence ID" value="KID55185.1"/>
    <property type="molecule type" value="Genomic_DNA"/>
</dbReference>
<evidence type="ECO:0000256" key="1">
    <source>
        <dbReference type="SAM" id="MobiDB-lite"/>
    </source>
</evidence>
<organism evidence="2 3">
    <name type="scientific">Pseudoalteromonas luteoviolacea</name>
    <dbReference type="NCBI Taxonomy" id="43657"/>
    <lineage>
        <taxon>Bacteria</taxon>
        <taxon>Pseudomonadati</taxon>
        <taxon>Pseudomonadota</taxon>
        <taxon>Gammaproteobacteria</taxon>
        <taxon>Alteromonadales</taxon>
        <taxon>Pseudoalteromonadaceae</taxon>
        <taxon>Pseudoalteromonas</taxon>
    </lineage>
</organism>
<gene>
    <name evidence="2" type="ORF">JF50_25655</name>
</gene>
<comment type="caution">
    <text evidence="2">The sequence shown here is derived from an EMBL/GenBank/DDBJ whole genome shotgun (WGS) entry which is preliminary data.</text>
</comment>
<feature type="compositionally biased region" description="Polar residues" evidence="1">
    <location>
        <begin position="8"/>
        <end position="37"/>
    </location>
</feature>
<sequence>MKIVGSHTVYSPSINQPDTSNTKGGNSLPPSETEQASRANTVDMNNLGLNELNALIQSTGDGRLLFRIPHNTFKLVNGELQGSQSSNFLSQIEQEIAFEQSQGKDTSELEQFMEILKGYQGYPLQPSIDVKA</sequence>
<accession>A0A0C1Q6L2</accession>
<dbReference type="RefSeq" id="WP_039612076.1">
    <property type="nucleotide sequence ID" value="NZ_JWIC01000010.1"/>
</dbReference>
<name>A0A0C1Q6L2_9GAMM</name>
<dbReference type="Proteomes" id="UP000031327">
    <property type="component" value="Unassembled WGS sequence"/>
</dbReference>
<protein>
    <submittedName>
        <fullName evidence="2">Uncharacterized protein</fullName>
    </submittedName>
</protein>
<dbReference type="AlphaFoldDB" id="A0A0C1Q6L2"/>
<proteinExistence type="predicted"/>
<evidence type="ECO:0000313" key="2">
    <source>
        <dbReference type="EMBL" id="KID55185.1"/>
    </source>
</evidence>
<reference evidence="2 3" key="1">
    <citation type="submission" date="2014-12" db="EMBL/GenBank/DDBJ databases">
        <title>Draft Genome Sequence of Pseudoalteromonas luteoviolacea HI1.</title>
        <authorList>
            <person name="Asahina A.Y."/>
            <person name="Hadfield M.G."/>
        </authorList>
    </citation>
    <scope>NUCLEOTIDE SEQUENCE [LARGE SCALE GENOMIC DNA]</scope>
    <source>
        <strain evidence="2 3">HI1</strain>
    </source>
</reference>